<protein>
    <submittedName>
        <fullName evidence="1">Uncharacterized protein</fullName>
    </submittedName>
</protein>
<evidence type="ECO:0000313" key="2">
    <source>
        <dbReference type="Proteomes" id="UP001454036"/>
    </source>
</evidence>
<evidence type="ECO:0000313" key="1">
    <source>
        <dbReference type="EMBL" id="GAA0158592.1"/>
    </source>
</evidence>
<comment type="caution">
    <text evidence="1">The sequence shown here is derived from an EMBL/GenBank/DDBJ whole genome shotgun (WGS) entry which is preliminary data.</text>
</comment>
<gene>
    <name evidence="1" type="ORF">LIER_15570</name>
</gene>
<keyword evidence="2" id="KW-1185">Reference proteome</keyword>
<name>A0AAV3Q8P9_LITER</name>
<reference evidence="1 2" key="1">
    <citation type="submission" date="2024-01" db="EMBL/GenBank/DDBJ databases">
        <title>The complete chloroplast genome sequence of Lithospermum erythrorhizon: insights into the phylogenetic relationship among Boraginaceae species and the maternal lineages of purple gromwells.</title>
        <authorList>
            <person name="Okada T."/>
            <person name="Watanabe K."/>
        </authorList>
    </citation>
    <scope>NUCLEOTIDE SEQUENCE [LARGE SCALE GENOMIC DNA]</scope>
</reference>
<sequence>MENAKPPSSSKRRRHGSCQLFHNFITCLWSTDTNDSVLNPSVERPTKLTPEKFSNEAENECRAIIKADKLGEHQTWNNSQNGAR</sequence>
<dbReference type="EMBL" id="BAABME010003386">
    <property type="protein sequence ID" value="GAA0158592.1"/>
    <property type="molecule type" value="Genomic_DNA"/>
</dbReference>
<accession>A0AAV3Q8P9</accession>
<proteinExistence type="predicted"/>
<organism evidence="1 2">
    <name type="scientific">Lithospermum erythrorhizon</name>
    <name type="common">Purple gromwell</name>
    <name type="synonym">Lithospermum officinale var. erythrorhizon</name>
    <dbReference type="NCBI Taxonomy" id="34254"/>
    <lineage>
        <taxon>Eukaryota</taxon>
        <taxon>Viridiplantae</taxon>
        <taxon>Streptophyta</taxon>
        <taxon>Embryophyta</taxon>
        <taxon>Tracheophyta</taxon>
        <taxon>Spermatophyta</taxon>
        <taxon>Magnoliopsida</taxon>
        <taxon>eudicotyledons</taxon>
        <taxon>Gunneridae</taxon>
        <taxon>Pentapetalae</taxon>
        <taxon>asterids</taxon>
        <taxon>lamiids</taxon>
        <taxon>Boraginales</taxon>
        <taxon>Boraginaceae</taxon>
        <taxon>Boraginoideae</taxon>
        <taxon>Lithospermeae</taxon>
        <taxon>Lithospermum</taxon>
    </lineage>
</organism>
<dbReference type="Proteomes" id="UP001454036">
    <property type="component" value="Unassembled WGS sequence"/>
</dbReference>
<dbReference type="AlphaFoldDB" id="A0AAV3Q8P9"/>